<dbReference type="Proteomes" id="UP001139311">
    <property type="component" value="Unassembled WGS sequence"/>
</dbReference>
<keyword evidence="1" id="KW-0805">Transcription regulation</keyword>
<comment type="caution">
    <text evidence="6">The sequence shown here is derived from an EMBL/GenBank/DDBJ whole genome shotgun (WGS) entry which is preliminary data.</text>
</comment>
<feature type="domain" description="HTH marR-type" evidence="5">
    <location>
        <begin position="11"/>
        <end position="144"/>
    </location>
</feature>
<dbReference type="Gene3D" id="1.10.10.10">
    <property type="entry name" value="Winged helix-like DNA-binding domain superfamily/Winged helix DNA-binding domain"/>
    <property type="match status" value="1"/>
</dbReference>
<evidence type="ECO:0000256" key="4">
    <source>
        <dbReference type="SAM" id="MobiDB-lite"/>
    </source>
</evidence>
<dbReference type="AlphaFoldDB" id="A0A9X1IF35"/>
<evidence type="ECO:0000313" key="7">
    <source>
        <dbReference type="Proteomes" id="UP001139311"/>
    </source>
</evidence>
<name>A0A9X1IF35_9PROT</name>
<evidence type="ECO:0000259" key="5">
    <source>
        <dbReference type="PROSITE" id="PS50995"/>
    </source>
</evidence>
<sequence>MRDGSTLAHTQWRLGILIAQIARRWRARLDQRIAEFGLTEARWLALLSISRGGEGMTQKDLAARLLIEGPTLVRTLDWLEGEGLVERREAAHDRRAKTLHLTGKARPLIHRIEAAATGVRAEILAGIPEAELATCLAVLERVATGLAVPSPPPPAEEAREAYRPDSG</sequence>
<evidence type="ECO:0000313" key="6">
    <source>
        <dbReference type="EMBL" id="MCB4822148.1"/>
    </source>
</evidence>
<dbReference type="InterPro" id="IPR000835">
    <property type="entry name" value="HTH_MarR-typ"/>
</dbReference>
<evidence type="ECO:0000256" key="1">
    <source>
        <dbReference type="ARBA" id="ARBA00023015"/>
    </source>
</evidence>
<dbReference type="InterPro" id="IPR036390">
    <property type="entry name" value="WH_DNA-bd_sf"/>
</dbReference>
<proteinExistence type="predicted"/>
<accession>A0A9X1IF35</accession>
<dbReference type="RefSeq" id="WP_226608018.1">
    <property type="nucleotide sequence ID" value="NZ_JAJAQI010000013.1"/>
</dbReference>
<dbReference type="InterPro" id="IPR023187">
    <property type="entry name" value="Tscrpt_reg_MarR-type_CS"/>
</dbReference>
<dbReference type="GO" id="GO:0003700">
    <property type="term" value="F:DNA-binding transcription factor activity"/>
    <property type="evidence" value="ECO:0007669"/>
    <property type="project" value="InterPro"/>
</dbReference>
<dbReference type="Pfam" id="PF12802">
    <property type="entry name" value="MarR_2"/>
    <property type="match status" value="1"/>
</dbReference>
<dbReference type="SMART" id="SM00347">
    <property type="entry name" value="HTH_MARR"/>
    <property type="match status" value="1"/>
</dbReference>
<dbReference type="PROSITE" id="PS50995">
    <property type="entry name" value="HTH_MARR_2"/>
    <property type="match status" value="1"/>
</dbReference>
<evidence type="ECO:0000256" key="2">
    <source>
        <dbReference type="ARBA" id="ARBA00023125"/>
    </source>
</evidence>
<dbReference type="PROSITE" id="PS01117">
    <property type="entry name" value="HTH_MARR_1"/>
    <property type="match status" value="1"/>
</dbReference>
<evidence type="ECO:0000256" key="3">
    <source>
        <dbReference type="ARBA" id="ARBA00023163"/>
    </source>
</evidence>
<gene>
    <name evidence="6" type="ORF">LHA35_10425</name>
</gene>
<reference evidence="6" key="1">
    <citation type="submission" date="2021-10" db="EMBL/GenBank/DDBJ databases">
        <title>Roseicella aerolatum sp. nov., isolated from aerosols of e-waste dismantling site.</title>
        <authorList>
            <person name="Qin T."/>
        </authorList>
    </citation>
    <scope>NUCLEOTIDE SEQUENCE</scope>
    <source>
        <strain evidence="6">GB24</strain>
    </source>
</reference>
<dbReference type="SUPFAM" id="SSF46785">
    <property type="entry name" value="Winged helix' DNA-binding domain"/>
    <property type="match status" value="1"/>
</dbReference>
<dbReference type="PANTHER" id="PTHR42756:SF1">
    <property type="entry name" value="TRANSCRIPTIONAL REPRESSOR OF EMRAB OPERON"/>
    <property type="match status" value="1"/>
</dbReference>
<dbReference type="PRINTS" id="PR00598">
    <property type="entry name" value="HTHMARR"/>
</dbReference>
<keyword evidence="3" id="KW-0804">Transcription</keyword>
<feature type="compositionally biased region" description="Basic and acidic residues" evidence="4">
    <location>
        <begin position="156"/>
        <end position="167"/>
    </location>
</feature>
<keyword evidence="2" id="KW-0238">DNA-binding</keyword>
<dbReference type="PANTHER" id="PTHR42756">
    <property type="entry name" value="TRANSCRIPTIONAL REGULATOR, MARR"/>
    <property type="match status" value="1"/>
</dbReference>
<dbReference type="InterPro" id="IPR036388">
    <property type="entry name" value="WH-like_DNA-bd_sf"/>
</dbReference>
<dbReference type="EMBL" id="JAJAQI010000013">
    <property type="protein sequence ID" value="MCB4822148.1"/>
    <property type="molecule type" value="Genomic_DNA"/>
</dbReference>
<dbReference type="GO" id="GO:0003677">
    <property type="term" value="F:DNA binding"/>
    <property type="evidence" value="ECO:0007669"/>
    <property type="project" value="UniProtKB-KW"/>
</dbReference>
<feature type="region of interest" description="Disordered" evidence="4">
    <location>
        <begin position="146"/>
        <end position="167"/>
    </location>
</feature>
<keyword evidence="7" id="KW-1185">Reference proteome</keyword>
<protein>
    <submittedName>
        <fullName evidence="6">MarR family transcriptional regulator</fullName>
    </submittedName>
</protein>
<organism evidence="6 7">
    <name type="scientific">Roseicella aerolata</name>
    <dbReference type="NCBI Taxonomy" id="2883479"/>
    <lineage>
        <taxon>Bacteria</taxon>
        <taxon>Pseudomonadati</taxon>
        <taxon>Pseudomonadota</taxon>
        <taxon>Alphaproteobacteria</taxon>
        <taxon>Acetobacterales</taxon>
        <taxon>Roseomonadaceae</taxon>
        <taxon>Roseicella</taxon>
    </lineage>
</organism>